<feature type="region of interest" description="Disordered" evidence="1">
    <location>
        <begin position="75"/>
        <end position="95"/>
    </location>
</feature>
<gene>
    <name evidence="3" type="ORF">Lepil_2941</name>
</gene>
<evidence type="ECO:0008006" key="5">
    <source>
        <dbReference type="Google" id="ProtNLM"/>
    </source>
</evidence>
<protein>
    <recommendedName>
        <fullName evidence="5">DUF5683 domain-containing protein</fullName>
    </recommendedName>
</protein>
<sequence>MQRGPLKLKARTVIFQFSIILLLSTAPASAETLYLENGQVLRGIVVGQDRETVRFRTSNGLLTIPKTQIRRMTFDRYDPGDTEAEKEARRKSEEERRKIVEELNRELDRRREGLDKKIEEEDDRKQEERAFFQNEFLQEKERRKKEGFQRSLILPGWGQYHKNQPDRGKIYMGSFLTLLGTVLLADYVYKQSYAGYSKENNNYALFLYQRHNPIFAYSYYKKAVAERDRANQSAAIRTGALLGLGLVYVISAADARYTDPELDWLTQSPLPPQQFQIAFRYAFE</sequence>
<accession>H2CDS0</accession>
<reference evidence="3 4" key="1">
    <citation type="submission" date="2011-10" db="EMBL/GenBank/DDBJ databases">
        <title>The Improved High-Quality Draft genome of Leptonema illini DSM 21528.</title>
        <authorList>
            <consortium name="US DOE Joint Genome Institute (JGI-PGF)"/>
            <person name="Lucas S."/>
            <person name="Copeland A."/>
            <person name="Lapidus A."/>
            <person name="Glavina del Rio T."/>
            <person name="Dalin E."/>
            <person name="Tice H."/>
            <person name="Bruce D."/>
            <person name="Goodwin L."/>
            <person name="Pitluck S."/>
            <person name="Peters L."/>
            <person name="Mikhailova N."/>
            <person name="Held B."/>
            <person name="Kyrpides N."/>
            <person name="Mavromatis K."/>
            <person name="Ivanova N."/>
            <person name="Markowitz V."/>
            <person name="Cheng J.-F."/>
            <person name="Hugenholtz P."/>
            <person name="Woyke T."/>
            <person name="Wu D."/>
            <person name="Gronow S."/>
            <person name="Wellnitz S."/>
            <person name="Brambilla E.-M."/>
            <person name="Klenk H.-P."/>
            <person name="Eisen J.A."/>
        </authorList>
    </citation>
    <scope>NUCLEOTIDE SEQUENCE [LARGE SCALE GENOMIC DNA]</scope>
    <source>
        <strain evidence="3 4">DSM 21528</strain>
    </source>
</reference>
<dbReference type="Proteomes" id="UP000005737">
    <property type="component" value="Unassembled WGS sequence"/>
</dbReference>
<evidence type="ECO:0000313" key="4">
    <source>
        <dbReference type="Proteomes" id="UP000005737"/>
    </source>
</evidence>
<dbReference type="STRING" id="183.GCA_002009735_01662"/>
<evidence type="ECO:0000256" key="1">
    <source>
        <dbReference type="SAM" id="MobiDB-lite"/>
    </source>
</evidence>
<keyword evidence="4" id="KW-1185">Reference proteome</keyword>
<dbReference type="AlphaFoldDB" id="H2CDS0"/>
<evidence type="ECO:0000313" key="3">
    <source>
        <dbReference type="EMBL" id="EHQ07608.1"/>
    </source>
</evidence>
<proteinExistence type="predicted"/>
<organism evidence="3 4">
    <name type="scientific">Leptonema illini DSM 21528</name>
    <dbReference type="NCBI Taxonomy" id="929563"/>
    <lineage>
        <taxon>Bacteria</taxon>
        <taxon>Pseudomonadati</taxon>
        <taxon>Spirochaetota</taxon>
        <taxon>Spirochaetia</taxon>
        <taxon>Leptospirales</taxon>
        <taxon>Leptospiraceae</taxon>
        <taxon>Leptonema</taxon>
    </lineage>
</organism>
<name>H2CDS0_9LEPT</name>
<dbReference type="RefSeq" id="WP_002773646.1">
    <property type="nucleotide sequence ID" value="NZ_JH597773.1"/>
</dbReference>
<dbReference type="NCBIfam" id="NF047433">
    <property type="entry name" value="Lepto_7_Nterm"/>
    <property type="match status" value="1"/>
</dbReference>
<keyword evidence="2" id="KW-0732">Signal</keyword>
<feature type="chain" id="PRO_5003560705" description="DUF5683 domain-containing protein" evidence="2">
    <location>
        <begin position="31"/>
        <end position="284"/>
    </location>
</feature>
<feature type="signal peptide" evidence="2">
    <location>
        <begin position="1"/>
        <end position="30"/>
    </location>
</feature>
<evidence type="ECO:0000256" key="2">
    <source>
        <dbReference type="SAM" id="SignalP"/>
    </source>
</evidence>
<dbReference type="HOGENOM" id="CLU_979335_0_0_12"/>
<dbReference type="EMBL" id="JH597773">
    <property type="protein sequence ID" value="EHQ07608.1"/>
    <property type="molecule type" value="Genomic_DNA"/>
</dbReference>